<dbReference type="AlphaFoldDB" id="A0A9N9FMP5"/>
<evidence type="ECO:0000256" key="1">
    <source>
        <dbReference type="SAM" id="MobiDB-lite"/>
    </source>
</evidence>
<feature type="domain" description="BTB" evidence="2">
    <location>
        <begin position="33"/>
        <end position="107"/>
    </location>
</feature>
<evidence type="ECO:0000259" key="2">
    <source>
        <dbReference type="PROSITE" id="PS50097"/>
    </source>
</evidence>
<evidence type="ECO:0000313" key="3">
    <source>
        <dbReference type="EMBL" id="CAG8544977.1"/>
    </source>
</evidence>
<gene>
    <name evidence="3" type="ORF">FMOSSE_LOCUS6172</name>
</gene>
<dbReference type="PANTHER" id="PTHR14499:SF136">
    <property type="entry name" value="GH08630P"/>
    <property type="match status" value="1"/>
</dbReference>
<dbReference type="InterPro" id="IPR000210">
    <property type="entry name" value="BTB/POZ_dom"/>
</dbReference>
<proteinExistence type="predicted"/>
<dbReference type="InterPro" id="IPR003131">
    <property type="entry name" value="T1-type_BTB"/>
</dbReference>
<accession>A0A9N9FMP5</accession>
<dbReference type="PANTHER" id="PTHR14499">
    <property type="entry name" value="POTASSIUM CHANNEL TETRAMERIZATION DOMAIN-CONTAINING"/>
    <property type="match status" value="1"/>
</dbReference>
<dbReference type="InterPro" id="IPR011333">
    <property type="entry name" value="SKP1/BTB/POZ_sf"/>
</dbReference>
<dbReference type="GO" id="GO:0051260">
    <property type="term" value="P:protein homooligomerization"/>
    <property type="evidence" value="ECO:0007669"/>
    <property type="project" value="InterPro"/>
</dbReference>
<comment type="caution">
    <text evidence="3">The sequence shown here is derived from an EMBL/GenBank/DDBJ whole genome shotgun (WGS) entry which is preliminary data.</text>
</comment>
<dbReference type="SMART" id="SM00225">
    <property type="entry name" value="BTB"/>
    <property type="match status" value="1"/>
</dbReference>
<reference evidence="3" key="1">
    <citation type="submission" date="2021-06" db="EMBL/GenBank/DDBJ databases">
        <authorList>
            <person name="Kallberg Y."/>
            <person name="Tangrot J."/>
            <person name="Rosling A."/>
        </authorList>
    </citation>
    <scope>NUCLEOTIDE SEQUENCE</scope>
    <source>
        <strain evidence="3">87-6 pot B 2015</strain>
    </source>
</reference>
<dbReference type="Pfam" id="PF02214">
    <property type="entry name" value="BTB_2"/>
    <property type="match status" value="1"/>
</dbReference>
<dbReference type="EMBL" id="CAJVPP010001267">
    <property type="protein sequence ID" value="CAG8544977.1"/>
    <property type="molecule type" value="Genomic_DNA"/>
</dbReference>
<dbReference type="PROSITE" id="PS50097">
    <property type="entry name" value="BTB"/>
    <property type="match status" value="1"/>
</dbReference>
<feature type="non-terminal residue" evidence="3">
    <location>
        <position position="306"/>
    </location>
</feature>
<dbReference type="CDD" id="cd18316">
    <property type="entry name" value="BTB_POZ_KCTD-like"/>
    <property type="match status" value="1"/>
</dbReference>
<keyword evidence="4" id="KW-1185">Reference proteome</keyword>
<organism evidence="3 4">
    <name type="scientific">Funneliformis mosseae</name>
    <name type="common">Endomycorrhizal fungus</name>
    <name type="synonym">Glomus mosseae</name>
    <dbReference type="NCBI Taxonomy" id="27381"/>
    <lineage>
        <taxon>Eukaryota</taxon>
        <taxon>Fungi</taxon>
        <taxon>Fungi incertae sedis</taxon>
        <taxon>Mucoromycota</taxon>
        <taxon>Glomeromycotina</taxon>
        <taxon>Glomeromycetes</taxon>
        <taxon>Glomerales</taxon>
        <taxon>Glomeraceae</taxon>
        <taxon>Funneliformis</taxon>
    </lineage>
</organism>
<dbReference type="Gene3D" id="3.30.710.10">
    <property type="entry name" value="Potassium Channel Kv1.1, Chain A"/>
    <property type="match status" value="1"/>
</dbReference>
<sequence>NNKKHTMPTNGAADDISNHNDTDNNAENLASRDKITLNVGGIKYETYRSTLTSYPTTLLGSIFYHYSDEENPLTDPNHGNEFFIDRDGHLFHYIMQFYRTGKVPTTEQAIGLVPITAQELEDELEYFKIPTYPPSSFSATTLSPSQLSLRHKMIAAEIDSFTSTLNDTLLTISSQFKKEFFFKRQFQIRFEITFHHNERISDFNIYPSVNSIIKTRLQKGFDEFALLGYAMLDRFGEEIGRYMTTTVQGCTWECKKVEEFGWGGLQQMYKVKVGVENSFEHDDVVNHCCLSSVVSDSMGASSDSMS</sequence>
<evidence type="ECO:0000313" key="4">
    <source>
        <dbReference type="Proteomes" id="UP000789375"/>
    </source>
</evidence>
<feature type="region of interest" description="Disordered" evidence="1">
    <location>
        <begin position="1"/>
        <end position="28"/>
    </location>
</feature>
<name>A0A9N9FMP5_FUNMO</name>
<dbReference type="Proteomes" id="UP000789375">
    <property type="component" value="Unassembled WGS sequence"/>
</dbReference>
<protein>
    <submittedName>
        <fullName evidence="3">12214_t:CDS:1</fullName>
    </submittedName>
</protein>
<dbReference type="SUPFAM" id="SSF54695">
    <property type="entry name" value="POZ domain"/>
    <property type="match status" value="1"/>
</dbReference>